<keyword evidence="2" id="KW-1185">Reference proteome</keyword>
<dbReference type="RefSeq" id="WP_169466167.1">
    <property type="nucleotide sequence ID" value="NZ_JABBGG010000006.1"/>
</dbReference>
<evidence type="ECO:0000313" key="2">
    <source>
        <dbReference type="Proteomes" id="UP000583752"/>
    </source>
</evidence>
<dbReference type="EMBL" id="JABBGG010000006">
    <property type="protein sequence ID" value="NML61826.1"/>
    <property type="molecule type" value="Genomic_DNA"/>
</dbReference>
<comment type="caution">
    <text evidence="1">The sequence shown here is derived from an EMBL/GenBank/DDBJ whole genome shotgun (WGS) entry which is preliminary data.</text>
</comment>
<dbReference type="AlphaFoldDB" id="A0A848HIY5"/>
<evidence type="ECO:0000313" key="1">
    <source>
        <dbReference type="EMBL" id="NML61826.1"/>
    </source>
</evidence>
<accession>A0A848HIY5</accession>
<organism evidence="1 2">
    <name type="scientific">Massilia polaris</name>
    <dbReference type="NCBI Taxonomy" id="2728846"/>
    <lineage>
        <taxon>Bacteria</taxon>
        <taxon>Pseudomonadati</taxon>
        <taxon>Pseudomonadota</taxon>
        <taxon>Betaproteobacteria</taxon>
        <taxon>Burkholderiales</taxon>
        <taxon>Oxalobacteraceae</taxon>
        <taxon>Telluria group</taxon>
        <taxon>Massilia</taxon>
    </lineage>
</organism>
<reference evidence="1 2" key="1">
    <citation type="submission" date="2020-04" db="EMBL/GenBank/DDBJ databases">
        <title>Massilia sp. RP-1-19 isolated from soil.</title>
        <authorList>
            <person name="Dahal R.H."/>
        </authorList>
    </citation>
    <scope>NUCLEOTIDE SEQUENCE [LARGE SCALE GENOMIC DNA]</scope>
    <source>
        <strain evidence="1 2">RP-1-19</strain>
    </source>
</reference>
<dbReference type="Proteomes" id="UP000583752">
    <property type="component" value="Unassembled WGS sequence"/>
</dbReference>
<protein>
    <submittedName>
        <fullName evidence="1">Uncharacterized protein</fullName>
    </submittedName>
</protein>
<gene>
    <name evidence="1" type="ORF">HHL21_12220</name>
</gene>
<proteinExistence type="predicted"/>
<name>A0A848HIY5_9BURK</name>
<sequence length="449" mass="46690">MAIRYVKSGAAGTADGSSWANAHLTLLPAATAAAPGDTIYVSHAHSESQNSAMTLTFAGTAANPVYVICVNDGAMPPTAVAETAVVATGTGTGSSLAISGCIYDYGVNFRAGVGSTSATSGMTLNNLDGHKQIYANCLLELGGTANALMSFGSSASGGTETVTIFQQAEVKFAATTQRMRFSSAKFRWTGGGIASGSAASANLIAASCQQVIDAEFHGVDLVNLGTSANLIETGLPTSGHVTFANCKLPASWNGELAGGAVVNPGFRAEMHNCDSADTNYRLKTTDFTGSINTDPVFIKSGGTWGSDTPFSFKMEVTNASVRPYFSPLESPVMNRWNTTTGSAITVTAEILHDSATNLTDADIWLEVQYLGASGYPQGTFIEDMKADFLAAAADQTASSATWATTGMTNPNKQKLSVTFMPQEAGYFHARVFLAKPSAIVYIDPNLQVS</sequence>